<evidence type="ECO:0000256" key="4">
    <source>
        <dbReference type="ARBA" id="ARBA00022692"/>
    </source>
</evidence>
<reference evidence="10 11" key="1">
    <citation type="submission" date="2020-07" db="EMBL/GenBank/DDBJ databases">
        <title>Sequencing the genomes of 1000 actinobacteria strains.</title>
        <authorList>
            <person name="Klenk H.-P."/>
        </authorList>
    </citation>
    <scope>NUCLEOTIDE SEQUENCE [LARGE SCALE GENOMIC DNA]</scope>
    <source>
        <strain evidence="10 11">DSM 104006</strain>
    </source>
</reference>
<feature type="transmembrane region" description="Helical" evidence="7">
    <location>
        <begin position="20"/>
        <end position="38"/>
    </location>
</feature>
<keyword evidence="11" id="KW-1185">Reference proteome</keyword>
<dbReference type="GO" id="GO:0005886">
    <property type="term" value="C:plasma membrane"/>
    <property type="evidence" value="ECO:0007669"/>
    <property type="project" value="UniProtKB-SubCell"/>
</dbReference>
<dbReference type="Proteomes" id="UP000549616">
    <property type="component" value="Unassembled WGS sequence"/>
</dbReference>
<dbReference type="EMBL" id="JACCFK010000001">
    <property type="protein sequence ID" value="NYI88041.1"/>
    <property type="molecule type" value="Genomic_DNA"/>
</dbReference>
<gene>
    <name evidence="10" type="ORF">HNR02_001364</name>
</gene>
<accession>A0A853AZR2</accession>
<evidence type="ECO:0000256" key="2">
    <source>
        <dbReference type="ARBA" id="ARBA00010792"/>
    </source>
</evidence>
<dbReference type="InterPro" id="IPR032818">
    <property type="entry name" value="DedA-like"/>
</dbReference>
<keyword evidence="3 7" id="KW-1003">Cell membrane</keyword>
<feature type="domain" description="VTT" evidence="9">
    <location>
        <begin position="39"/>
        <end position="161"/>
    </location>
</feature>
<comment type="similarity">
    <text evidence="2 7">Belongs to the DedA family.</text>
</comment>
<evidence type="ECO:0000256" key="1">
    <source>
        <dbReference type="ARBA" id="ARBA00004651"/>
    </source>
</evidence>
<evidence type="ECO:0000256" key="7">
    <source>
        <dbReference type="RuleBase" id="RU367016"/>
    </source>
</evidence>
<proteinExistence type="inferred from homology"/>
<evidence type="ECO:0000259" key="9">
    <source>
        <dbReference type="Pfam" id="PF09335"/>
    </source>
</evidence>
<feature type="transmembrane region" description="Helical" evidence="7">
    <location>
        <begin position="58"/>
        <end position="79"/>
    </location>
</feature>
<evidence type="ECO:0000256" key="5">
    <source>
        <dbReference type="ARBA" id="ARBA00022989"/>
    </source>
</evidence>
<dbReference type="AlphaFoldDB" id="A0A853AZR2"/>
<evidence type="ECO:0000313" key="11">
    <source>
        <dbReference type="Proteomes" id="UP000549616"/>
    </source>
</evidence>
<feature type="transmembrane region" description="Helical" evidence="7">
    <location>
        <begin position="141"/>
        <end position="162"/>
    </location>
</feature>
<evidence type="ECO:0000256" key="8">
    <source>
        <dbReference type="SAM" id="MobiDB-lite"/>
    </source>
</evidence>
<name>A0A853AZR2_9PSEU</name>
<organism evidence="10 11">
    <name type="scientific">Amycolatopsis endophytica</name>
    <dbReference type="NCBI Taxonomy" id="860233"/>
    <lineage>
        <taxon>Bacteria</taxon>
        <taxon>Bacillati</taxon>
        <taxon>Actinomycetota</taxon>
        <taxon>Actinomycetes</taxon>
        <taxon>Pseudonocardiales</taxon>
        <taxon>Pseudonocardiaceae</taxon>
        <taxon>Amycolatopsis</taxon>
    </lineage>
</organism>
<protein>
    <submittedName>
        <fullName evidence="10">Membrane protein DedA with SNARE-associated domain</fullName>
    </submittedName>
</protein>
<feature type="transmembrane region" description="Helical" evidence="7">
    <location>
        <begin position="174"/>
        <end position="192"/>
    </location>
</feature>
<comment type="subcellular location">
    <subcellularLocation>
        <location evidence="1 7">Cell membrane</location>
        <topology evidence="1 7">Multi-pass membrane protein</topology>
    </subcellularLocation>
</comment>
<feature type="compositionally biased region" description="Basic and acidic residues" evidence="8">
    <location>
        <begin position="252"/>
        <end position="272"/>
    </location>
</feature>
<evidence type="ECO:0000256" key="6">
    <source>
        <dbReference type="ARBA" id="ARBA00023136"/>
    </source>
</evidence>
<dbReference type="PANTHER" id="PTHR30353">
    <property type="entry name" value="INNER MEMBRANE PROTEIN DEDA-RELATED"/>
    <property type="match status" value="1"/>
</dbReference>
<feature type="region of interest" description="Disordered" evidence="8">
    <location>
        <begin position="199"/>
        <end position="272"/>
    </location>
</feature>
<comment type="caution">
    <text evidence="10">The sequence shown here is derived from an EMBL/GenBank/DDBJ whole genome shotgun (WGS) entry which is preliminary data.</text>
</comment>
<evidence type="ECO:0000313" key="10">
    <source>
        <dbReference type="EMBL" id="NYI88041.1"/>
    </source>
</evidence>
<dbReference type="InterPro" id="IPR032816">
    <property type="entry name" value="VTT_dom"/>
</dbReference>
<sequence length="272" mass="28411">MLEVLDHIGELLQGTLGSPWLWLIVFAVAGLDALLPFMPSETTVITVAVLLGTDLPKLALLAVVAAVGALAGDCLSHAVGRGAAPALTRWLRAGEQDRYEWARGQVERNAGLLIVAGRYIPGGRVASGLATGSMGVPFARFAALDALGAGIWAVYSVIIGAIGGASFDGQPAKGLLLSFAIGLIMVGVIEVVRRLRSRHGARRVPRDDREPVPGPADSGGTGRAGDTGADLSEVDCPAPRRPPGEGPVVGPVRDRRSQRRERDTRAGARRVD</sequence>
<evidence type="ECO:0000256" key="3">
    <source>
        <dbReference type="ARBA" id="ARBA00022475"/>
    </source>
</evidence>
<keyword evidence="6 7" id="KW-0472">Membrane</keyword>
<dbReference type="Pfam" id="PF09335">
    <property type="entry name" value="VTT_dom"/>
    <property type="match status" value="1"/>
</dbReference>
<keyword evidence="4 7" id="KW-0812">Transmembrane</keyword>
<keyword evidence="5 7" id="KW-1133">Transmembrane helix</keyword>
<dbReference type="PANTHER" id="PTHR30353:SF0">
    <property type="entry name" value="TRANSMEMBRANE PROTEIN"/>
    <property type="match status" value="1"/>
</dbReference>